<feature type="region of interest" description="Disordered" evidence="1">
    <location>
        <begin position="1"/>
        <end position="32"/>
    </location>
</feature>
<sequence>MLTLITRKDRRTRKSSRTGEYPSTGLQEKTGEWNKASSRHVYDYVDACVRDEPRDASAMHRQFGIFGNSAVNTSLDIPPRDFLRASPRETTMKRLRMILACLVCLGMVVVSGSAAAGDTNKGGNGASGSSTNSSEGGY</sequence>
<keyword evidence="2" id="KW-0472">Membrane</keyword>
<protein>
    <submittedName>
        <fullName evidence="3">Uncharacterized protein</fullName>
    </submittedName>
</protein>
<reference evidence="3 4" key="1">
    <citation type="submission" date="2017-02" db="EMBL/GenBank/DDBJ databases">
        <title>Paraburkholderia sophoroidis sp. nov. and Paraburkholderia steynii sp. nov. rhizobial symbionts of the fynbos legume Hypocalyptus sophoroides.</title>
        <authorList>
            <person name="Steenkamp E.T."/>
            <person name="Beukes C.W."/>
            <person name="Van Zyl E."/>
            <person name="Avontuur J."/>
            <person name="Chan W.Y."/>
            <person name="Hassen A."/>
            <person name="Palmer M."/>
            <person name="Mthombeni L."/>
            <person name="Phalane F."/>
            <person name="Sereme K."/>
            <person name="Venter S.N."/>
        </authorList>
    </citation>
    <scope>NUCLEOTIDE SEQUENCE [LARGE SCALE GENOMIC DNA]</scope>
    <source>
        <strain evidence="3 4">HC1.1ba</strain>
    </source>
</reference>
<organism evidence="3 4">
    <name type="scientific">Paraburkholderia steynii</name>
    <dbReference type="NCBI Taxonomy" id="1245441"/>
    <lineage>
        <taxon>Bacteria</taxon>
        <taxon>Pseudomonadati</taxon>
        <taxon>Pseudomonadota</taxon>
        <taxon>Betaproteobacteria</taxon>
        <taxon>Burkholderiales</taxon>
        <taxon>Burkholderiaceae</taxon>
        <taxon>Paraburkholderia</taxon>
    </lineage>
</organism>
<feature type="transmembrane region" description="Helical" evidence="2">
    <location>
        <begin position="97"/>
        <end position="116"/>
    </location>
</feature>
<feature type="region of interest" description="Disordered" evidence="1">
    <location>
        <begin position="116"/>
        <end position="138"/>
    </location>
</feature>
<evidence type="ECO:0000256" key="1">
    <source>
        <dbReference type="SAM" id="MobiDB-lite"/>
    </source>
</evidence>
<keyword evidence="2" id="KW-0812">Transmembrane</keyword>
<dbReference type="EMBL" id="MWML01000001">
    <property type="protein sequence ID" value="TCG10141.1"/>
    <property type="molecule type" value="Genomic_DNA"/>
</dbReference>
<proteinExistence type="predicted"/>
<name>A0A4R0XTI2_9BURK</name>
<evidence type="ECO:0000256" key="2">
    <source>
        <dbReference type="SAM" id="Phobius"/>
    </source>
</evidence>
<feature type="compositionally biased region" description="Low complexity" evidence="1">
    <location>
        <begin position="127"/>
        <end position="138"/>
    </location>
</feature>
<comment type="caution">
    <text evidence="3">The sequence shown here is derived from an EMBL/GenBank/DDBJ whole genome shotgun (WGS) entry which is preliminary data.</text>
</comment>
<dbReference type="AlphaFoldDB" id="A0A4R0XTI2"/>
<keyword evidence="2" id="KW-1133">Transmembrane helix</keyword>
<evidence type="ECO:0000313" key="4">
    <source>
        <dbReference type="Proteomes" id="UP000294200"/>
    </source>
</evidence>
<evidence type="ECO:0000313" key="3">
    <source>
        <dbReference type="EMBL" id="TCG10141.1"/>
    </source>
</evidence>
<dbReference type="Proteomes" id="UP000294200">
    <property type="component" value="Unassembled WGS sequence"/>
</dbReference>
<keyword evidence="4" id="KW-1185">Reference proteome</keyword>
<accession>A0A4R0XTI2</accession>
<gene>
    <name evidence="3" type="ORF">BZM27_00175</name>
</gene>